<dbReference type="EMBL" id="ANIX01002185">
    <property type="protein sequence ID" value="ETP14072.1"/>
    <property type="molecule type" value="Genomic_DNA"/>
</dbReference>
<comment type="caution">
    <text evidence="1">The sequence shown here is derived from an EMBL/GenBank/DDBJ whole genome shotgun (WGS) entry which is preliminary data.</text>
</comment>
<organism evidence="1 2">
    <name type="scientific">Phytophthora nicotianae CJ01A1</name>
    <dbReference type="NCBI Taxonomy" id="1317063"/>
    <lineage>
        <taxon>Eukaryota</taxon>
        <taxon>Sar</taxon>
        <taxon>Stramenopiles</taxon>
        <taxon>Oomycota</taxon>
        <taxon>Peronosporomycetes</taxon>
        <taxon>Peronosporales</taxon>
        <taxon>Peronosporaceae</taxon>
        <taxon>Phytophthora</taxon>
    </lineage>
</organism>
<evidence type="ECO:0000313" key="1">
    <source>
        <dbReference type="EMBL" id="ETP14072.1"/>
    </source>
</evidence>
<dbReference type="Proteomes" id="UP000018958">
    <property type="component" value="Unassembled WGS sequence"/>
</dbReference>
<dbReference type="AlphaFoldDB" id="W2WUP9"/>
<reference evidence="1 2" key="1">
    <citation type="submission" date="2013-11" db="EMBL/GenBank/DDBJ databases">
        <title>The Genome Sequence of Phytophthora parasitica CJ01A1.</title>
        <authorList>
            <consortium name="The Broad Institute Genomics Platform"/>
            <person name="Russ C."/>
            <person name="Tyler B."/>
            <person name="Panabieres F."/>
            <person name="Shan W."/>
            <person name="Tripathy S."/>
            <person name="Grunwald N."/>
            <person name="Machado M."/>
            <person name="Johnson C.S."/>
            <person name="Walker B."/>
            <person name="Young S.K."/>
            <person name="Zeng Q."/>
            <person name="Gargeya S."/>
            <person name="Fitzgerald M."/>
            <person name="Haas B."/>
            <person name="Abouelleil A."/>
            <person name="Allen A.W."/>
            <person name="Alvarado L."/>
            <person name="Arachchi H.M."/>
            <person name="Berlin A.M."/>
            <person name="Chapman S.B."/>
            <person name="Gainer-Dewar J."/>
            <person name="Goldberg J."/>
            <person name="Griggs A."/>
            <person name="Gujja S."/>
            <person name="Hansen M."/>
            <person name="Howarth C."/>
            <person name="Imamovic A."/>
            <person name="Ireland A."/>
            <person name="Larimer J."/>
            <person name="McCowan C."/>
            <person name="Murphy C."/>
            <person name="Pearson M."/>
            <person name="Poon T.W."/>
            <person name="Priest M."/>
            <person name="Roberts A."/>
            <person name="Saif S."/>
            <person name="Shea T."/>
            <person name="Sisk P."/>
            <person name="Sykes S."/>
            <person name="Wortman J."/>
            <person name="Nusbaum C."/>
            <person name="Birren B."/>
        </authorList>
    </citation>
    <scope>NUCLEOTIDE SEQUENCE [LARGE SCALE GENOMIC DNA]</scope>
    <source>
        <strain evidence="1 2">CJ01A1</strain>
    </source>
</reference>
<accession>W2WUP9</accession>
<protein>
    <submittedName>
        <fullName evidence="1">Uncharacterized protein</fullName>
    </submittedName>
</protein>
<gene>
    <name evidence="1" type="ORF">F441_10960</name>
</gene>
<evidence type="ECO:0000313" key="2">
    <source>
        <dbReference type="Proteomes" id="UP000018958"/>
    </source>
</evidence>
<sequence length="100" mass="11206">MIEMSSVKLMLVQARKWRGIEIPEKILRAIGVKIKEKLVLEPKKHCVYVDDLLVTRTGQNAVDPFFGEPAPLSIKNLDLHTSSRDTCGVGRHNVPGGRCR</sequence>
<proteinExistence type="predicted"/>
<name>W2WUP9_PHYNI</name>